<dbReference type="AlphaFoldDB" id="A0A9E6ZER0"/>
<evidence type="ECO:0000313" key="2">
    <source>
        <dbReference type="Proteomes" id="UP000829401"/>
    </source>
</evidence>
<evidence type="ECO:0000313" key="1">
    <source>
        <dbReference type="EMBL" id="UNO47222.1"/>
    </source>
</evidence>
<name>A0A9E6ZER0_ALIAG</name>
<dbReference type="Proteomes" id="UP000829401">
    <property type="component" value="Chromosome"/>
</dbReference>
<sequence>MVTREEDYHKLAEGGTTSIPQRISMLVEHKKNIQNEIDRLLETQRIIDYKIDHYNDIFLHPDLTDTACDPVDK</sequence>
<reference evidence="2" key="1">
    <citation type="journal article" date="2022" name="G3 (Bethesda)">
        <title>Unveiling the complete genome sequence of Alicyclobacillus acidoterrestris DSM 3922T, a taint-producing strain.</title>
        <authorList>
            <person name="Leonardo I.C."/>
            <person name="Barreto Crespo M.T."/>
            <person name="Gaspar F.B."/>
        </authorList>
    </citation>
    <scope>NUCLEOTIDE SEQUENCE [LARGE SCALE GENOMIC DNA]</scope>
    <source>
        <strain evidence="2">DSM 3922</strain>
    </source>
</reference>
<gene>
    <name evidence="1" type="ORF">K1I37_10735</name>
</gene>
<protein>
    <recommendedName>
        <fullName evidence="3">MerR family transcriptional regulator</fullName>
    </recommendedName>
</protein>
<organism evidence="1 2">
    <name type="scientific">Alicyclobacillus acidoterrestris (strain ATCC 49025 / DSM 3922 / CIP 106132 / NCIMB 13137 / GD3B)</name>
    <dbReference type="NCBI Taxonomy" id="1356854"/>
    <lineage>
        <taxon>Bacteria</taxon>
        <taxon>Bacillati</taxon>
        <taxon>Bacillota</taxon>
        <taxon>Bacilli</taxon>
        <taxon>Bacillales</taxon>
        <taxon>Alicyclobacillaceae</taxon>
        <taxon>Alicyclobacillus</taxon>
    </lineage>
</organism>
<proteinExistence type="predicted"/>
<evidence type="ECO:0008006" key="3">
    <source>
        <dbReference type="Google" id="ProtNLM"/>
    </source>
</evidence>
<accession>A0A9E6ZER0</accession>
<dbReference type="KEGG" id="aaco:K1I37_10735"/>
<keyword evidence="2" id="KW-1185">Reference proteome</keyword>
<dbReference type="EMBL" id="CP080467">
    <property type="protein sequence ID" value="UNO47222.1"/>
    <property type="molecule type" value="Genomic_DNA"/>
</dbReference>